<dbReference type="PANTHER" id="PTHR34047">
    <property type="entry name" value="NUCLEAR INTRON MATURASE 1, MITOCHONDRIAL-RELATED"/>
    <property type="match status" value="1"/>
</dbReference>
<dbReference type="InterPro" id="IPR051083">
    <property type="entry name" value="GrpII_Intron_Splice-Mob/Def"/>
</dbReference>
<keyword evidence="2" id="KW-0808">Transferase</keyword>
<comment type="similarity">
    <text evidence="8">Belongs to the bacterial reverse transcriptase family.</text>
</comment>
<dbReference type="GO" id="GO:0003964">
    <property type="term" value="F:RNA-directed DNA polymerase activity"/>
    <property type="evidence" value="ECO:0007669"/>
    <property type="project" value="UniProtKB-KW"/>
</dbReference>
<dbReference type="GO" id="GO:0051607">
    <property type="term" value="P:defense response to virus"/>
    <property type="evidence" value="ECO:0007669"/>
    <property type="project" value="UniProtKB-KW"/>
</dbReference>
<evidence type="ECO:0000256" key="4">
    <source>
        <dbReference type="ARBA" id="ARBA00022723"/>
    </source>
</evidence>
<evidence type="ECO:0000256" key="6">
    <source>
        <dbReference type="ARBA" id="ARBA00022918"/>
    </source>
</evidence>
<reference evidence="11 12" key="1">
    <citation type="submission" date="2017-09" db="EMBL/GenBank/DDBJ databases">
        <title>Comparative genomics of rhizobia isolated from Phaseolus vulgaris in China.</title>
        <authorList>
            <person name="Tong W."/>
        </authorList>
    </citation>
    <scope>NUCLEOTIDE SEQUENCE [LARGE SCALE GENOMIC DNA]</scope>
    <source>
        <strain evidence="11 12">C5</strain>
    </source>
</reference>
<accession>A0A2A6JIX6</accession>
<evidence type="ECO:0000256" key="7">
    <source>
        <dbReference type="ARBA" id="ARBA00023118"/>
    </source>
</evidence>
<keyword evidence="7" id="KW-0051">Antiviral defense</keyword>
<dbReference type="GO" id="GO:0046872">
    <property type="term" value="F:metal ion binding"/>
    <property type="evidence" value="ECO:0007669"/>
    <property type="project" value="UniProtKB-KW"/>
</dbReference>
<dbReference type="InterPro" id="IPR000123">
    <property type="entry name" value="Reverse_transcriptase_msDNA"/>
</dbReference>
<keyword evidence="3" id="KW-0548">Nucleotidyltransferase</keyword>
<evidence type="ECO:0000313" key="12">
    <source>
        <dbReference type="Proteomes" id="UP000220768"/>
    </source>
</evidence>
<evidence type="ECO:0000313" key="11">
    <source>
        <dbReference type="EMBL" id="PDT06370.1"/>
    </source>
</evidence>
<proteinExistence type="inferred from homology"/>
<keyword evidence="4" id="KW-0479">Metal-binding</keyword>
<dbReference type="PROSITE" id="PS50878">
    <property type="entry name" value="RT_POL"/>
    <property type="match status" value="1"/>
</dbReference>
<protein>
    <recommendedName>
        <fullName evidence="1">RNA-directed DNA polymerase</fullName>
        <ecNumber evidence="1">2.7.7.49</ecNumber>
    </recommendedName>
</protein>
<evidence type="ECO:0000256" key="1">
    <source>
        <dbReference type="ARBA" id="ARBA00012493"/>
    </source>
</evidence>
<dbReference type="RefSeq" id="WP_097610436.1">
    <property type="nucleotide sequence ID" value="NZ_NWSV01000001.1"/>
</dbReference>
<sequence>MSELLRMLSEDTGLSEIDLRTIIATAPNRYKTYEIDKRRGGKREISQPARELKVLQRAMVQRILSGLAIHSAAMAYRPGISIRNNAAYHAGDGPILKFDFKDFFPNIQAVDWEKYCEKHSIFDHQEDVKLSSRILFRKSSRYSPVLRLAIGAPSSPMLSNILMFEFDEYMQSYAESQKAKYTRYADDLTFSAPRTGYLNGVEKVLRQAIHKIKNPKLQLNEDKTVLATRKYKRMVTGLILANDGSVSLGHQRKRNMRSAVHHWLLGKLSSAEQANLAGLLAFAEDVEPSFVFALARKYGTSTLKDIKKLADIES</sequence>
<name>A0A2A6JIX6_9HYPH</name>
<dbReference type="AlphaFoldDB" id="A0A2A6JIX6"/>
<dbReference type="SUPFAM" id="SSF56672">
    <property type="entry name" value="DNA/RNA polymerases"/>
    <property type="match status" value="1"/>
</dbReference>
<comment type="catalytic activity">
    <reaction evidence="9">
        <text>DNA(n) + a 2'-deoxyribonucleoside 5'-triphosphate = DNA(n+1) + diphosphate</text>
        <dbReference type="Rhea" id="RHEA:22508"/>
        <dbReference type="Rhea" id="RHEA-COMP:17339"/>
        <dbReference type="Rhea" id="RHEA-COMP:17340"/>
        <dbReference type="ChEBI" id="CHEBI:33019"/>
        <dbReference type="ChEBI" id="CHEBI:61560"/>
        <dbReference type="ChEBI" id="CHEBI:173112"/>
        <dbReference type="EC" id="2.7.7.49"/>
    </reaction>
</comment>
<evidence type="ECO:0000256" key="9">
    <source>
        <dbReference type="ARBA" id="ARBA00048173"/>
    </source>
</evidence>
<evidence type="ECO:0000256" key="2">
    <source>
        <dbReference type="ARBA" id="ARBA00022679"/>
    </source>
</evidence>
<dbReference type="CDD" id="cd03487">
    <property type="entry name" value="RT_Bac_retron_II"/>
    <property type="match status" value="1"/>
</dbReference>
<evidence type="ECO:0000256" key="5">
    <source>
        <dbReference type="ARBA" id="ARBA00022842"/>
    </source>
</evidence>
<dbReference type="InterPro" id="IPR000477">
    <property type="entry name" value="RT_dom"/>
</dbReference>
<organism evidence="11 12">
    <name type="scientific">Rhizobium chutanense</name>
    <dbReference type="NCBI Taxonomy" id="2035448"/>
    <lineage>
        <taxon>Bacteria</taxon>
        <taxon>Pseudomonadati</taxon>
        <taxon>Pseudomonadota</taxon>
        <taxon>Alphaproteobacteria</taxon>
        <taxon>Hyphomicrobiales</taxon>
        <taxon>Rhizobiaceae</taxon>
        <taxon>Rhizobium/Agrobacterium group</taxon>
        <taxon>Rhizobium</taxon>
    </lineage>
</organism>
<evidence type="ECO:0000259" key="10">
    <source>
        <dbReference type="PROSITE" id="PS50878"/>
    </source>
</evidence>
<gene>
    <name evidence="11" type="ORF">CO666_01795</name>
</gene>
<evidence type="ECO:0000256" key="8">
    <source>
        <dbReference type="ARBA" id="ARBA00034120"/>
    </source>
</evidence>
<keyword evidence="5" id="KW-0460">Magnesium</keyword>
<dbReference type="EMBL" id="NWSV01000001">
    <property type="protein sequence ID" value="PDT06370.1"/>
    <property type="molecule type" value="Genomic_DNA"/>
</dbReference>
<dbReference type="InterPro" id="IPR043502">
    <property type="entry name" value="DNA/RNA_pol_sf"/>
</dbReference>
<dbReference type="PRINTS" id="PR00866">
    <property type="entry name" value="RNADNAPOLMS"/>
</dbReference>
<dbReference type="NCBIfam" id="NF038233">
    <property type="entry name" value="retron_St85_RT"/>
    <property type="match status" value="1"/>
</dbReference>
<dbReference type="Pfam" id="PF00078">
    <property type="entry name" value="RVT_1"/>
    <property type="match status" value="1"/>
</dbReference>
<keyword evidence="6" id="KW-0695">RNA-directed DNA polymerase</keyword>
<keyword evidence="12" id="KW-1185">Reference proteome</keyword>
<dbReference type="PANTHER" id="PTHR34047:SF7">
    <property type="entry name" value="RNA-DIRECTED DNA POLYMERASE"/>
    <property type="match status" value="1"/>
</dbReference>
<dbReference type="Proteomes" id="UP000220768">
    <property type="component" value="Unassembled WGS sequence"/>
</dbReference>
<dbReference type="EC" id="2.7.7.49" evidence="1"/>
<comment type="caution">
    <text evidence="11">The sequence shown here is derived from an EMBL/GenBank/DDBJ whole genome shotgun (WGS) entry which is preliminary data.</text>
</comment>
<evidence type="ECO:0000256" key="3">
    <source>
        <dbReference type="ARBA" id="ARBA00022695"/>
    </source>
</evidence>
<feature type="domain" description="Reverse transcriptase" evidence="10">
    <location>
        <begin position="16"/>
        <end position="240"/>
    </location>
</feature>
<dbReference type="GO" id="GO:0003723">
    <property type="term" value="F:RNA binding"/>
    <property type="evidence" value="ECO:0007669"/>
    <property type="project" value="InterPro"/>
</dbReference>